<dbReference type="RefSeq" id="WP_345320287.1">
    <property type="nucleotide sequence ID" value="NZ_BAABGA010000017.1"/>
</dbReference>
<dbReference type="EMBL" id="BAABGA010000017">
    <property type="protein sequence ID" value="GAA4448440.1"/>
    <property type="molecule type" value="Genomic_DNA"/>
</dbReference>
<reference evidence="2" key="1">
    <citation type="journal article" date="2019" name="Int. J. Syst. Evol. Microbiol.">
        <title>The Global Catalogue of Microorganisms (GCM) 10K type strain sequencing project: providing services to taxonomists for standard genome sequencing and annotation.</title>
        <authorList>
            <consortium name="The Broad Institute Genomics Platform"/>
            <consortium name="The Broad Institute Genome Sequencing Center for Infectious Disease"/>
            <person name="Wu L."/>
            <person name="Ma J."/>
        </authorList>
    </citation>
    <scope>NUCLEOTIDE SEQUENCE [LARGE SCALE GENOMIC DNA]</scope>
    <source>
        <strain evidence="2">JCM 17759</strain>
    </source>
</reference>
<accession>A0ABP8MFQ3</accession>
<comment type="caution">
    <text evidence="1">The sequence shown here is derived from an EMBL/GenBank/DDBJ whole genome shotgun (WGS) entry which is preliminary data.</text>
</comment>
<proteinExistence type="predicted"/>
<keyword evidence="2" id="KW-1185">Reference proteome</keyword>
<sequence length="276" mass="31945">MDQAKYNELMLRCFNIPKIESMLVYFIDSLSRFIEAHEEDLHTNWGIIHQLGEWLSKHGEDDRAPERVVVEMKPPKNPSLPSEITNRIGAEMWEAVLPKFKRVAELKNQTDRLLGRSDYAANCEFRRLLIERNTAMDDVLNLYRDYRVGCFLMLDEVRKQRKDHRVSTAVESNAPEGFLKLKPVVQRWLELPSKLGGPTKTQHDFVLYLVEQNGRAKPADISTACGLDYEDPRDGCRKMVTRIQGKITDTQPWDITAEDRGEVAIFERPQKVLKTS</sequence>
<name>A0ABP8MFQ3_9BACT</name>
<organism evidence="1 2">
    <name type="scientific">Novipirellula rosea</name>
    <dbReference type="NCBI Taxonomy" id="1031540"/>
    <lineage>
        <taxon>Bacteria</taxon>
        <taxon>Pseudomonadati</taxon>
        <taxon>Planctomycetota</taxon>
        <taxon>Planctomycetia</taxon>
        <taxon>Pirellulales</taxon>
        <taxon>Pirellulaceae</taxon>
        <taxon>Novipirellula</taxon>
    </lineage>
</organism>
<evidence type="ECO:0000313" key="2">
    <source>
        <dbReference type="Proteomes" id="UP001500840"/>
    </source>
</evidence>
<dbReference type="Proteomes" id="UP001500840">
    <property type="component" value="Unassembled WGS sequence"/>
</dbReference>
<protein>
    <submittedName>
        <fullName evidence="1">Uncharacterized protein</fullName>
    </submittedName>
</protein>
<gene>
    <name evidence="1" type="ORF">GCM10023156_11570</name>
</gene>
<evidence type="ECO:0000313" key="1">
    <source>
        <dbReference type="EMBL" id="GAA4448440.1"/>
    </source>
</evidence>